<feature type="compositionally biased region" description="Polar residues" evidence="1">
    <location>
        <begin position="400"/>
        <end position="427"/>
    </location>
</feature>
<accession>A0A2H0VJU4</accession>
<dbReference type="Proteomes" id="UP000230776">
    <property type="component" value="Unassembled WGS sequence"/>
</dbReference>
<dbReference type="InterPro" id="IPR036179">
    <property type="entry name" value="Ig-like_dom_sf"/>
</dbReference>
<dbReference type="EMBL" id="PFAG01000010">
    <property type="protein sequence ID" value="PIR98590.1"/>
    <property type="molecule type" value="Genomic_DNA"/>
</dbReference>
<proteinExistence type="predicted"/>
<dbReference type="InterPro" id="IPR007110">
    <property type="entry name" value="Ig-like_dom"/>
</dbReference>
<dbReference type="SMART" id="SM00060">
    <property type="entry name" value="FN3"/>
    <property type="match status" value="2"/>
</dbReference>
<keyword evidence="2" id="KW-1133">Transmembrane helix</keyword>
<protein>
    <recommendedName>
        <fullName evidence="4">Ig-like domain-containing protein</fullName>
    </recommendedName>
</protein>
<feature type="region of interest" description="Disordered" evidence="1">
    <location>
        <begin position="284"/>
        <end position="304"/>
    </location>
</feature>
<comment type="caution">
    <text evidence="5">The sequence shown here is derived from an EMBL/GenBank/DDBJ whole genome shotgun (WGS) entry which is preliminary data.</text>
</comment>
<evidence type="ECO:0000313" key="6">
    <source>
        <dbReference type="Proteomes" id="UP000230776"/>
    </source>
</evidence>
<dbReference type="AlphaFoldDB" id="A0A2H0VJU4"/>
<dbReference type="PROSITE" id="PS50835">
    <property type="entry name" value="IG_LIKE"/>
    <property type="match status" value="1"/>
</dbReference>
<organism evidence="5 6">
    <name type="scientific">Candidatus Colwellbacteria bacterium CG10_big_fil_rev_8_21_14_0_10_41_28</name>
    <dbReference type="NCBI Taxonomy" id="1974539"/>
    <lineage>
        <taxon>Bacteria</taxon>
        <taxon>Candidatus Colwelliibacteriota</taxon>
    </lineage>
</organism>
<evidence type="ECO:0000313" key="5">
    <source>
        <dbReference type="EMBL" id="PIR98590.1"/>
    </source>
</evidence>
<keyword evidence="2" id="KW-0472">Membrane</keyword>
<evidence type="ECO:0000256" key="1">
    <source>
        <dbReference type="SAM" id="MobiDB-lite"/>
    </source>
</evidence>
<keyword evidence="3" id="KW-0732">Signal</keyword>
<dbReference type="InterPro" id="IPR013783">
    <property type="entry name" value="Ig-like_fold"/>
</dbReference>
<sequence>MTKAIKKLGRNTALGFLTVAVLSGYAMPFIAPTAFAADFNGGSQPYATLRVSNYTENPNCDSCWNDNAVGAGVGDTISLGVFVHNTSSELAEDVTVSIDSDVSSGEIRFDVEIKADNASTITDSVKVNITDGDAQDIDHVTTIVRDGFGNSKSFTGDVLSSSGINIGNVNAGLSNSRIVVVRIDIKGDSDNNGGGEDKPGVTTLPATNIEDDRATLRCDVDANGDDTDVWFEWGDYDNQLDEDTNDVRVDADESNKRVEIEINGLDSDNRYYFRCVAENSEGTTRGSVRDFRTDNGDDNNDGNLSATTLSATNIDKDSAKLRCDVDTEDADADVWFEYSKGDKDLNEDTKKVSVNDNETDERVETSIDDLDEDSRYYFRCVVEDDDNNIDRGTTRDFRTSDTGNTNGNEPTVVTLSPSNVTSNSATLRGSVDPNDDDTEAWFEWGVVSSNLNRDTSKQDMGSGDRSIDFDTRVSGLTAGVTYYYRAVAESSEGIDRGVVKSFTVSSGTTTNVVTRFIDIFRTVEVEEEPQDEALIVILDSDTLNFSDRDREVRYIVSYENRTDNTLTDALLRVDVPRELEFLDADPNPDDESRGQLVFEIGTIRPGEQDEFVIDTALESSVDDNDEIVFVAQIEYKDSDSIDKKIVRVIDNSRYGDKANGGAFTALVADSLRGFFGNPIFWLILLALLIYFTIRYVTASRDKRSEALV</sequence>
<evidence type="ECO:0000256" key="2">
    <source>
        <dbReference type="SAM" id="Phobius"/>
    </source>
</evidence>
<dbReference type="SUPFAM" id="SSF48726">
    <property type="entry name" value="Immunoglobulin"/>
    <property type="match status" value="1"/>
</dbReference>
<keyword evidence="2" id="KW-0812">Transmembrane</keyword>
<evidence type="ECO:0000259" key="4">
    <source>
        <dbReference type="PROSITE" id="PS50835"/>
    </source>
</evidence>
<dbReference type="InterPro" id="IPR003961">
    <property type="entry name" value="FN3_dom"/>
</dbReference>
<feature type="transmembrane region" description="Helical" evidence="2">
    <location>
        <begin position="679"/>
        <end position="697"/>
    </location>
</feature>
<dbReference type="Gene3D" id="2.60.40.10">
    <property type="entry name" value="Immunoglobulins"/>
    <property type="match status" value="1"/>
</dbReference>
<evidence type="ECO:0000256" key="3">
    <source>
        <dbReference type="SAM" id="SignalP"/>
    </source>
</evidence>
<gene>
    <name evidence="5" type="ORF">COT88_00795</name>
</gene>
<feature type="domain" description="Ig-like" evidence="4">
    <location>
        <begin position="199"/>
        <end position="289"/>
    </location>
</feature>
<feature type="region of interest" description="Disordered" evidence="1">
    <location>
        <begin position="391"/>
        <end position="434"/>
    </location>
</feature>
<feature type="signal peptide" evidence="3">
    <location>
        <begin position="1"/>
        <end position="36"/>
    </location>
</feature>
<reference evidence="6" key="1">
    <citation type="submission" date="2017-09" db="EMBL/GenBank/DDBJ databases">
        <title>Depth-based differentiation of microbial function through sediment-hosted aquifers and enrichment of novel symbionts in the deep terrestrial subsurface.</title>
        <authorList>
            <person name="Probst A.J."/>
            <person name="Ladd B."/>
            <person name="Jarett J.K."/>
            <person name="Geller-Mcgrath D.E."/>
            <person name="Sieber C.M.K."/>
            <person name="Emerson J.B."/>
            <person name="Anantharaman K."/>
            <person name="Thomas B.C."/>
            <person name="Malmstrom R."/>
            <person name="Stieglmeier M."/>
            <person name="Klingl A."/>
            <person name="Woyke T."/>
            <person name="Ryan C.M."/>
            <person name="Banfield J.F."/>
        </authorList>
    </citation>
    <scope>NUCLEOTIDE SEQUENCE [LARGE SCALE GENOMIC DNA]</scope>
</reference>
<feature type="chain" id="PRO_5013749109" description="Ig-like domain-containing protein" evidence="3">
    <location>
        <begin position="37"/>
        <end position="708"/>
    </location>
</feature>
<name>A0A2H0VJU4_9BACT</name>